<dbReference type="RefSeq" id="XP_019033807.1">
    <property type="nucleotide sequence ID" value="XM_019174000.1"/>
</dbReference>
<evidence type="ECO:0000313" key="3">
    <source>
        <dbReference type="Proteomes" id="UP000094819"/>
    </source>
</evidence>
<organism evidence="2 3">
    <name type="scientific">Cryptococcus wingfieldii CBS 7118</name>
    <dbReference type="NCBI Taxonomy" id="1295528"/>
    <lineage>
        <taxon>Eukaryota</taxon>
        <taxon>Fungi</taxon>
        <taxon>Dikarya</taxon>
        <taxon>Basidiomycota</taxon>
        <taxon>Agaricomycotina</taxon>
        <taxon>Tremellomycetes</taxon>
        <taxon>Tremellales</taxon>
        <taxon>Cryptococcaceae</taxon>
        <taxon>Cryptococcus</taxon>
    </lineage>
</organism>
<reference evidence="2 3" key="1">
    <citation type="submission" date="2016-06" db="EMBL/GenBank/DDBJ databases">
        <title>Evolution of pathogenesis and genome organization in the Tremellales.</title>
        <authorList>
            <person name="Cuomo C."/>
            <person name="Litvintseva A."/>
            <person name="Heitman J."/>
            <person name="Chen Y."/>
            <person name="Sun S."/>
            <person name="Springer D."/>
            <person name="Dromer F."/>
            <person name="Young S."/>
            <person name="Zeng Q."/>
            <person name="Chapman S."/>
            <person name="Gujja S."/>
            <person name="Saif S."/>
            <person name="Birren B."/>
        </authorList>
    </citation>
    <scope>NUCLEOTIDE SEQUENCE [LARGE SCALE GENOMIC DNA]</scope>
    <source>
        <strain evidence="2 3">CBS 7118</strain>
    </source>
</reference>
<name>A0A1E3JZ31_9TREE</name>
<sequence length="461" mass="49704">MLEGTETLAPLPPPSTTAPSPLQSLIAAQTVSHQIGSVPPRQHGSETLSHSQKQMTWSRVLGDEAWYARGLINVSSDRVFSFKCAPCSLAQNSDVMIHRKSASRHTKNPAHVQGLFSFFLKQEGKKVENDIEIVRSKLAECMEGHGKDIDWMKGFANRIQEVMKNKPAWLSMIQQHIDHSSSIYYHCSGCSMNTGSSPHLEISVGLLIRHLQDADHVRRVLPKDAHDVCESNASVPSKPECGLSPPPSIPAALPQSASASVPSSPHADLPVPGTSSLDIDDDAPIDSGEFTSYEPSDPNNQGTLEAFTSSLLPRPSSATSSSTPSSSILITPKASISVLPLLPLLPLKSLTHYLNQHLKRPSSALSDREASCQQRPRLFAHPSSGGSECGASRPALSMMGLMGRAEEEAAANKDMMNEGVCSGSGTLDQQAFKSGDHHIKEIERRGEKLMATFKGLSESDL</sequence>
<dbReference type="OrthoDB" id="10334949at2759"/>
<dbReference type="AlphaFoldDB" id="A0A1E3JZ31"/>
<feature type="compositionally biased region" description="Polar residues" evidence="1">
    <location>
        <begin position="289"/>
        <end position="305"/>
    </location>
</feature>
<feature type="region of interest" description="Disordered" evidence="1">
    <location>
        <begin position="228"/>
        <end position="305"/>
    </location>
</feature>
<gene>
    <name evidence="2" type="ORF">L198_01840</name>
</gene>
<proteinExistence type="predicted"/>
<accession>A0A1E3JZ31</accession>
<dbReference type="GeneID" id="30191053"/>
<evidence type="ECO:0000313" key="2">
    <source>
        <dbReference type="EMBL" id="ODO05152.1"/>
    </source>
</evidence>
<keyword evidence="3" id="KW-1185">Reference proteome</keyword>
<evidence type="ECO:0000256" key="1">
    <source>
        <dbReference type="SAM" id="MobiDB-lite"/>
    </source>
</evidence>
<protein>
    <submittedName>
        <fullName evidence="2">Uncharacterized protein</fullName>
    </submittedName>
</protein>
<comment type="caution">
    <text evidence="2">The sequence shown here is derived from an EMBL/GenBank/DDBJ whole genome shotgun (WGS) entry which is preliminary data.</text>
</comment>
<dbReference type="EMBL" id="AWGH01000004">
    <property type="protein sequence ID" value="ODO05152.1"/>
    <property type="molecule type" value="Genomic_DNA"/>
</dbReference>
<dbReference type="Proteomes" id="UP000094819">
    <property type="component" value="Unassembled WGS sequence"/>
</dbReference>
<feature type="compositionally biased region" description="Low complexity" evidence="1">
    <location>
        <begin position="250"/>
        <end position="267"/>
    </location>
</feature>
<feature type="region of interest" description="Disordered" evidence="1">
    <location>
        <begin position="1"/>
        <end position="21"/>
    </location>
</feature>